<protein>
    <submittedName>
        <fullName evidence="4">Oxidoreductase</fullName>
    </submittedName>
</protein>
<sequence length="275" mass="28676">MSKTVFITGTSTGIGAAAVRLFAQHGWQVAATMRNPADAKFGDLPNVRVYALDVTDTAAASRAIEQAHTDFGGLDVLINNAGYGLVGPFESATDEQIQAQFATNVFGVFAVTRAALPILRAQKSGVIINITSVGGRTAFPMNSLYHATKFGLDGFSESLWYELAPFGIHVKVVAPGGVATDFATRSLKMTVDPNDDTNPYAGQVRSVLAAFNEHGGAASAPEQIAEVIYTAATDGASQLRYIAGTDAQGLLTAKAGMSEADFATMIQGSFGVATT</sequence>
<keyword evidence="5" id="KW-1185">Reference proteome</keyword>
<dbReference type="PANTHER" id="PTHR43976">
    <property type="entry name" value="SHORT CHAIN DEHYDROGENASE"/>
    <property type="match status" value="1"/>
</dbReference>
<gene>
    <name evidence="4" type="ORF">GCM10022407_30920</name>
</gene>
<comment type="similarity">
    <text evidence="1 3">Belongs to the short-chain dehydrogenases/reductases (SDR) family.</text>
</comment>
<dbReference type="PANTHER" id="PTHR43976:SF16">
    <property type="entry name" value="SHORT-CHAIN DEHYDROGENASE_REDUCTASE FAMILY PROTEIN"/>
    <property type="match status" value="1"/>
</dbReference>
<dbReference type="InterPro" id="IPR051911">
    <property type="entry name" value="SDR_oxidoreductase"/>
</dbReference>
<dbReference type="SUPFAM" id="SSF51735">
    <property type="entry name" value="NAD(P)-binding Rossmann-fold domains"/>
    <property type="match status" value="1"/>
</dbReference>
<accession>A0ABP7QJL6</accession>
<evidence type="ECO:0000313" key="4">
    <source>
        <dbReference type="EMBL" id="GAA3983623.1"/>
    </source>
</evidence>
<dbReference type="Pfam" id="PF00106">
    <property type="entry name" value="adh_short"/>
    <property type="match status" value="1"/>
</dbReference>
<evidence type="ECO:0000256" key="1">
    <source>
        <dbReference type="ARBA" id="ARBA00006484"/>
    </source>
</evidence>
<dbReference type="InterPro" id="IPR036291">
    <property type="entry name" value="NAD(P)-bd_dom_sf"/>
</dbReference>
<dbReference type="Proteomes" id="UP001501556">
    <property type="component" value="Unassembled WGS sequence"/>
</dbReference>
<dbReference type="InterPro" id="IPR002347">
    <property type="entry name" value="SDR_fam"/>
</dbReference>
<dbReference type="RefSeq" id="WP_345125774.1">
    <property type="nucleotide sequence ID" value="NZ_BAABDI010000024.1"/>
</dbReference>
<dbReference type="PRINTS" id="PR00080">
    <property type="entry name" value="SDRFAMILY"/>
</dbReference>
<evidence type="ECO:0000256" key="2">
    <source>
        <dbReference type="ARBA" id="ARBA00023002"/>
    </source>
</evidence>
<dbReference type="EMBL" id="BAABDI010000024">
    <property type="protein sequence ID" value="GAA3983623.1"/>
    <property type="molecule type" value="Genomic_DNA"/>
</dbReference>
<keyword evidence="2" id="KW-0560">Oxidoreductase</keyword>
<dbReference type="PRINTS" id="PR00081">
    <property type="entry name" value="GDHRDH"/>
</dbReference>
<reference evidence="5" key="1">
    <citation type="journal article" date="2019" name="Int. J. Syst. Evol. Microbiol.">
        <title>The Global Catalogue of Microorganisms (GCM) 10K type strain sequencing project: providing services to taxonomists for standard genome sequencing and annotation.</title>
        <authorList>
            <consortium name="The Broad Institute Genomics Platform"/>
            <consortium name="The Broad Institute Genome Sequencing Center for Infectious Disease"/>
            <person name="Wu L."/>
            <person name="Ma J."/>
        </authorList>
    </citation>
    <scope>NUCLEOTIDE SEQUENCE [LARGE SCALE GENOMIC DNA]</scope>
    <source>
        <strain evidence="5">JCM 17217</strain>
    </source>
</reference>
<dbReference type="Gene3D" id="3.40.50.720">
    <property type="entry name" value="NAD(P)-binding Rossmann-like Domain"/>
    <property type="match status" value="1"/>
</dbReference>
<organism evidence="4 5">
    <name type="scientific">Hymenobacter antarcticus</name>
    <dbReference type="NCBI Taxonomy" id="486270"/>
    <lineage>
        <taxon>Bacteria</taxon>
        <taxon>Pseudomonadati</taxon>
        <taxon>Bacteroidota</taxon>
        <taxon>Cytophagia</taxon>
        <taxon>Cytophagales</taxon>
        <taxon>Hymenobacteraceae</taxon>
        <taxon>Hymenobacter</taxon>
    </lineage>
</organism>
<dbReference type="CDD" id="cd05374">
    <property type="entry name" value="17beta-HSD-like_SDR_c"/>
    <property type="match status" value="1"/>
</dbReference>
<evidence type="ECO:0000256" key="3">
    <source>
        <dbReference type="RuleBase" id="RU000363"/>
    </source>
</evidence>
<name>A0ABP7QJL6_9BACT</name>
<evidence type="ECO:0000313" key="5">
    <source>
        <dbReference type="Proteomes" id="UP001501556"/>
    </source>
</evidence>
<proteinExistence type="inferred from homology"/>
<comment type="caution">
    <text evidence="4">The sequence shown here is derived from an EMBL/GenBank/DDBJ whole genome shotgun (WGS) entry which is preliminary data.</text>
</comment>